<dbReference type="PANTHER" id="PTHR42921:SF1">
    <property type="entry name" value="ACETOACETYL-COA SYNTHETASE"/>
    <property type="match status" value="1"/>
</dbReference>
<proteinExistence type="inferred from homology"/>
<dbReference type="InterPro" id="IPR045851">
    <property type="entry name" value="AMP-bd_C_sf"/>
</dbReference>
<reference evidence="4 5" key="1">
    <citation type="journal article" date="2022" name="Nat. Ecol. Evol.">
        <title>A masculinizing supergene underlies an exaggerated male reproductive morph in a spider.</title>
        <authorList>
            <person name="Hendrickx F."/>
            <person name="De Corte Z."/>
            <person name="Sonet G."/>
            <person name="Van Belleghem S.M."/>
            <person name="Kostlbacher S."/>
            <person name="Vangestel C."/>
        </authorList>
    </citation>
    <scope>NUCLEOTIDE SEQUENCE [LARGE SCALE GENOMIC DNA]</scope>
    <source>
        <strain evidence="4">W744_W776</strain>
    </source>
</reference>
<dbReference type="InterPro" id="IPR000873">
    <property type="entry name" value="AMP-dep_synth/lig_dom"/>
</dbReference>
<evidence type="ECO:0000259" key="2">
    <source>
        <dbReference type="Pfam" id="PF00501"/>
    </source>
</evidence>
<dbReference type="SUPFAM" id="SSF56801">
    <property type="entry name" value="Acetyl-CoA synthetase-like"/>
    <property type="match status" value="1"/>
</dbReference>
<evidence type="ECO:0000313" key="5">
    <source>
        <dbReference type="Proteomes" id="UP000827092"/>
    </source>
</evidence>
<dbReference type="InterPro" id="IPR020845">
    <property type="entry name" value="AMP-binding_CS"/>
</dbReference>
<evidence type="ECO:0000313" key="4">
    <source>
        <dbReference type="EMBL" id="KAG8183910.1"/>
    </source>
</evidence>
<dbReference type="Gene3D" id="3.40.50.12780">
    <property type="entry name" value="N-terminal domain of ligase-like"/>
    <property type="match status" value="1"/>
</dbReference>
<feature type="domain" description="Acetyl-coenzyme A synthetase N-terminal" evidence="3">
    <location>
        <begin position="46"/>
        <end position="102"/>
    </location>
</feature>
<protein>
    <recommendedName>
        <fullName evidence="6">Acetoacetyl-CoA synthetase</fullName>
    </recommendedName>
</protein>
<name>A0AAV6UI99_9ARAC</name>
<accession>A0AAV6UI99</accession>
<evidence type="ECO:0000256" key="1">
    <source>
        <dbReference type="ARBA" id="ARBA00006432"/>
    </source>
</evidence>
<dbReference type="Pfam" id="PF00501">
    <property type="entry name" value="AMP-binding"/>
    <property type="match status" value="1"/>
</dbReference>
<dbReference type="PANTHER" id="PTHR42921">
    <property type="entry name" value="ACETOACETYL-COA SYNTHETASE"/>
    <property type="match status" value="1"/>
</dbReference>
<sequence>MSNRVNENDVVLYPSIVYSPPEHKENQLVLFSKFVENKYNIKLKDYWELHEWSYKNYPEFWDCVWKYFNILHSQPYTQVIDRNSDFLNARWFEGVRLNYSANILKYRDSRTALIAIDDYDNVRYITYEELYDEVKVYIRALKGAGIQKEDVVACYMPNKIEAVFAFLATAAIGACLPSLEKVIFVPTEGKTEDISNVPKCILLSSFLEDTKRVLEDDSSDIEFEQVPFDHPLCISFTSGTTGAPKGLVHSVGMFLASLKDYGLMQDCTREDILFNISPAGWISWHMFVNTLHLGSTLVMYEGDIFEKSPDRYWEVFDKLGVTSSYIWSSTVENMQKSGHVPSSKHSLKTLRQIFPMGSPTKPICFNFLTEKVKKNIFCPSVYGCTEVFGLISGLDSNLHLYRGEMQAFSLGMDVRILDENDQPVIGKRGEVVIANPFPATFIRILNDDNQEMVKKNYLSQHPGYWSVCDDAWVNPVTKGLIVYGRSDETMNPYGNRFSCSEIYSALEGFPGIDDSVCVSQFNSSMDERVVLFVKMKDGCPLTEDIQNSIKVTIERHLTIEHVPALIVQAPDVPYNLTGKKLNGLVKNLINKNTIKNTEIVVNPASVDFYKTMDLGQF</sequence>
<feature type="domain" description="AMP-dependent synthetase/ligase" evidence="2">
    <location>
        <begin position="109"/>
        <end position="437"/>
    </location>
</feature>
<dbReference type="Proteomes" id="UP000827092">
    <property type="component" value="Unassembled WGS sequence"/>
</dbReference>
<dbReference type="InterPro" id="IPR042099">
    <property type="entry name" value="ANL_N_sf"/>
</dbReference>
<dbReference type="Gene3D" id="3.30.300.30">
    <property type="match status" value="1"/>
</dbReference>
<dbReference type="AlphaFoldDB" id="A0AAV6UI99"/>
<dbReference type="PROSITE" id="PS00455">
    <property type="entry name" value="AMP_BINDING"/>
    <property type="match status" value="1"/>
</dbReference>
<dbReference type="GO" id="GO:0030729">
    <property type="term" value="F:acetoacetate-CoA ligase activity"/>
    <property type="evidence" value="ECO:0007669"/>
    <property type="project" value="TreeGrafter"/>
</dbReference>
<comment type="caution">
    <text evidence="4">The sequence shown here is derived from an EMBL/GenBank/DDBJ whole genome shotgun (WGS) entry which is preliminary data.</text>
</comment>
<organism evidence="4 5">
    <name type="scientific">Oedothorax gibbosus</name>
    <dbReference type="NCBI Taxonomy" id="931172"/>
    <lineage>
        <taxon>Eukaryota</taxon>
        <taxon>Metazoa</taxon>
        <taxon>Ecdysozoa</taxon>
        <taxon>Arthropoda</taxon>
        <taxon>Chelicerata</taxon>
        <taxon>Arachnida</taxon>
        <taxon>Araneae</taxon>
        <taxon>Araneomorphae</taxon>
        <taxon>Entelegynae</taxon>
        <taxon>Araneoidea</taxon>
        <taxon>Linyphiidae</taxon>
        <taxon>Erigoninae</taxon>
        <taxon>Oedothorax</taxon>
    </lineage>
</organism>
<evidence type="ECO:0008006" key="6">
    <source>
        <dbReference type="Google" id="ProtNLM"/>
    </source>
</evidence>
<gene>
    <name evidence="4" type="ORF">JTE90_014300</name>
</gene>
<dbReference type="InterPro" id="IPR032387">
    <property type="entry name" value="ACAS_N"/>
</dbReference>
<dbReference type="EMBL" id="JAFNEN010000398">
    <property type="protein sequence ID" value="KAG8183910.1"/>
    <property type="molecule type" value="Genomic_DNA"/>
</dbReference>
<comment type="similarity">
    <text evidence="1">Belongs to the ATP-dependent AMP-binding enzyme family.</text>
</comment>
<evidence type="ECO:0000259" key="3">
    <source>
        <dbReference type="Pfam" id="PF16177"/>
    </source>
</evidence>
<keyword evidence="5" id="KW-1185">Reference proteome</keyword>
<dbReference type="Pfam" id="PF16177">
    <property type="entry name" value="ACAS_N"/>
    <property type="match status" value="1"/>
</dbReference>